<sequence>MTNPVFNLDGIPIRFQRCSLSDEDRKIVVGVVDDFFKKDGGAPNISHVFVEWDGADGVALRAFRIIQSGFPSFLIGSFKFKGTHELIKV</sequence>
<reference evidence="1 2" key="1">
    <citation type="journal article" date="2016" name="Nat. Commun.">
        <title>Thousands of microbial genomes shed light on interconnected biogeochemical processes in an aquifer system.</title>
        <authorList>
            <person name="Anantharaman K."/>
            <person name="Brown C.T."/>
            <person name="Hug L.A."/>
            <person name="Sharon I."/>
            <person name="Castelle C.J."/>
            <person name="Probst A.J."/>
            <person name="Thomas B.C."/>
            <person name="Singh A."/>
            <person name="Wilkins M.J."/>
            <person name="Karaoz U."/>
            <person name="Brodie E.L."/>
            <person name="Williams K.H."/>
            <person name="Hubbard S.S."/>
            <person name="Banfield J.F."/>
        </authorList>
    </citation>
    <scope>NUCLEOTIDE SEQUENCE [LARGE SCALE GENOMIC DNA]</scope>
</reference>
<protein>
    <submittedName>
        <fullName evidence="1">Uncharacterized protein</fullName>
    </submittedName>
</protein>
<accession>A0A1G2MPL7</accession>
<dbReference type="Proteomes" id="UP000177943">
    <property type="component" value="Unassembled WGS sequence"/>
</dbReference>
<gene>
    <name evidence="1" type="ORF">A3D56_01040</name>
</gene>
<dbReference type="AlphaFoldDB" id="A0A1G2MPL7"/>
<evidence type="ECO:0000313" key="2">
    <source>
        <dbReference type="Proteomes" id="UP000177943"/>
    </source>
</evidence>
<name>A0A1G2MPL7_9BACT</name>
<comment type="caution">
    <text evidence="1">The sequence shown here is derived from an EMBL/GenBank/DDBJ whole genome shotgun (WGS) entry which is preliminary data.</text>
</comment>
<proteinExistence type="predicted"/>
<organism evidence="1 2">
    <name type="scientific">Candidatus Taylorbacteria bacterium RIFCSPHIGHO2_02_FULL_45_35</name>
    <dbReference type="NCBI Taxonomy" id="1802311"/>
    <lineage>
        <taxon>Bacteria</taxon>
        <taxon>Candidatus Tayloriibacteriota</taxon>
    </lineage>
</organism>
<evidence type="ECO:0000313" key="1">
    <source>
        <dbReference type="EMBL" id="OHA25825.1"/>
    </source>
</evidence>
<dbReference type="EMBL" id="MHRP01000043">
    <property type="protein sequence ID" value="OHA25825.1"/>
    <property type="molecule type" value="Genomic_DNA"/>
</dbReference>